<dbReference type="EMBL" id="AOSK01000030">
    <property type="protein sequence ID" value="EYD77299.1"/>
    <property type="molecule type" value="Genomic_DNA"/>
</dbReference>
<dbReference type="PATRIC" id="fig|442562.3.peg.998"/>
<dbReference type="AlphaFoldDB" id="A0A017HU67"/>
<dbReference type="HOGENOM" id="CLU_076645_1_1_5"/>
<comment type="caution">
    <text evidence="1">The sequence shown here is derived from an EMBL/GenBank/DDBJ whole genome shotgun (WGS) entry which is preliminary data.</text>
</comment>
<reference evidence="1 2" key="1">
    <citation type="submission" date="2013-02" db="EMBL/GenBank/DDBJ databases">
        <authorList>
            <person name="Fiebig A."/>
            <person name="Goeker M."/>
            <person name="Klenk H.-P.P."/>
        </authorList>
    </citation>
    <scope>NUCLEOTIDE SEQUENCE [LARGE SCALE GENOMIC DNA]</scope>
    <source>
        <strain evidence="1 2">DSM 19309</strain>
    </source>
</reference>
<dbReference type="OrthoDB" id="9796999at2"/>
<sequence>MDDAIAFADRAGLRAWLEAHHGTARELLVRIAKAGSGVASVTWEDCVVEAIRVGWIDGVKKGAGPEAWVQRLTPRRKGSAWSERNRGHAERLIATGEMAEAGLREVEAARADGRWDAAYAGPSGLVIPEDFLAALETRPAAKATFEGLNRQNLYAIYYRLHTAKRPETRAKRMAALLATLEAGGRFH</sequence>
<gene>
    <name evidence="1" type="ORF">Rumeso_01006</name>
</gene>
<evidence type="ECO:0008006" key="3">
    <source>
        <dbReference type="Google" id="ProtNLM"/>
    </source>
</evidence>
<organism evidence="1 2">
    <name type="scientific">Rubellimicrobium mesophilum DSM 19309</name>
    <dbReference type="NCBI Taxonomy" id="442562"/>
    <lineage>
        <taxon>Bacteria</taxon>
        <taxon>Pseudomonadati</taxon>
        <taxon>Pseudomonadota</taxon>
        <taxon>Alphaproteobacteria</taxon>
        <taxon>Rhodobacterales</taxon>
        <taxon>Roseobacteraceae</taxon>
        <taxon>Rubellimicrobium</taxon>
    </lineage>
</organism>
<evidence type="ECO:0000313" key="2">
    <source>
        <dbReference type="Proteomes" id="UP000019666"/>
    </source>
</evidence>
<evidence type="ECO:0000313" key="1">
    <source>
        <dbReference type="EMBL" id="EYD77299.1"/>
    </source>
</evidence>
<protein>
    <recommendedName>
        <fullName evidence="3">Periplasmic membrane protein</fullName>
    </recommendedName>
</protein>
<proteinExistence type="predicted"/>
<accession>A0A017HU67</accession>
<dbReference type="Pfam" id="PF13376">
    <property type="entry name" value="OmdA"/>
    <property type="match status" value="1"/>
</dbReference>
<keyword evidence="2" id="KW-1185">Reference proteome</keyword>
<name>A0A017HU67_9RHOB</name>
<dbReference type="Proteomes" id="UP000019666">
    <property type="component" value="Unassembled WGS sequence"/>
</dbReference>
<dbReference type="RefSeq" id="WP_051520937.1">
    <property type="nucleotide sequence ID" value="NZ_KK088543.1"/>
</dbReference>